<dbReference type="HOGENOM" id="CLU_1766690_0_0_11"/>
<feature type="signal peptide" evidence="1">
    <location>
        <begin position="1"/>
        <end position="26"/>
    </location>
</feature>
<dbReference type="KEGG" id="sesp:BN6_75320"/>
<dbReference type="eggNOG" id="ENOG5031XWJ">
    <property type="taxonomic scope" value="Bacteria"/>
</dbReference>
<dbReference type="PATRIC" id="fig|1179773.3.peg.7606"/>
<proteinExistence type="predicted"/>
<keyword evidence="3" id="KW-1185">Reference proteome</keyword>
<evidence type="ECO:0000256" key="1">
    <source>
        <dbReference type="SAM" id="SignalP"/>
    </source>
</evidence>
<sequence length="147" mass="14863">MSFRAARSARTMAVLAIAAGAVVASAIPGNADVSTQSPSVGGIRVESPAKLQAGGAAIIVPVTAVCQPGSYAYVNVQVTQRVGNALATGSGSTRINNCTGTSEDVRIAVHAQVQGKAFRTGAAFASATLNGPFPGPFEDYREIKIAD</sequence>
<reference evidence="2 3" key="1">
    <citation type="journal article" date="2012" name="BMC Genomics">
        <title>Complete genome sequence of Saccharothrix espanaensis DSM 44229T and comparison to the other completely sequenced Pseudonocardiaceae.</title>
        <authorList>
            <person name="Strobel T."/>
            <person name="Al-Dilaimi A."/>
            <person name="Blom J."/>
            <person name="Gessner A."/>
            <person name="Kalinowski J."/>
            <person name="Luzhetska M."/>
            <person name="Puhler A."/>
            <person name="Szczepanowski R."/>
            <person name="Bechthold A."/>
            <person name="Ruckert C."/>
        </authorList>
    </citation>
    <scope>NUCLEOTIDE SEQUENCE [LARGE SCALE GENOMIC DNA]</scope>
    <source>
        <strain evidence="3">ATCC 51144 / DSM 44229 / JCM 9112 / NBRC 15066 / NRRL 15764</strain>
    </source>
</reference>
<name>K0KB46_SACES</name>
<keyword evidence="1" id="KW-0732">Signal</keyword>
<dbReference type="AlphaFoldDB" id="K0KB46"/>
<evidence type="ECO:0000313" key="2">
    <source>
        <dbReference type="EMBL" id="CCH34757.1"/>
    </source>
</evidence>
<accession>K0KB46</accession>
<dbReference type="EMBL" id="HE804045">
    <property type="protein sequence ID" value="CCH34757.1"/>
    <property type="molecule type" value="Genomic_DNA"/>
</dbReference>
<protein>
    <recommendedName>
        <fullName evidence="4">Secreted protein</fullName>
    </recommendedName>
</protein>
<evidence type="ECO:0000313" key="3">
    <source>
        <dbReference type="Proteomes" id="UP000006281"/>
    </source>
</evidence>
<dbReference type="Proteomes" id="UP000006281">
    <property type="component" value="Chromosome"/>
</dbReference>
<evidence type="ECO:0008006" key="4">
    <source>
        <dbReference type="Google" id="ProtNLM"/>
    </source>
</evidence>
<gene>
    <name evidence="2" type="ordered locus">BN6_75320</name>
</gene>
<dbReference type="STRING" id="1179773.BN6_75320"/>
<feature type="chain" id="PRO_5003834213" description="Secreted protein" evidence="1">
    <location>
        <begin position="27"/>
        <end position="147"/>
    </location>
</feature>
<organism evidence="2 3">
    <name type="scientific">Saccharothrix espanaensis (strain ATCC 51144 / DSM 44229 / JCM 9112 / NBRC 15066 / NRRL 15764)</name>
    <dbReference type="NCBI Taxonomy" id="1179773"/>
    <lineage>
        <taxon>Bacteria</taxon>
        <taxon>Bacillati</taxon>
        <taxon>Actinomycetota</taxon>
        <taxon>Actinomycetes</taxon>
        <taxon>Pseudonocardiales</taxon>
        <taxon>Pseudonocardiaceae</taxon>
        <taxon>Saccharothrix</taxon>
    </lineage>
</organism>